<evidence type="ECO:0000313" key="3">
    <source>
        <dbReference type="EMBL" id="KAF1813025.1"/>
    </source>
</evidence>
<evidence type="ECO:0000256" key="1">
    <source>
        <dbReference type="SAM" id="MobiDB-lite"/>
    </source>
</evidence>
<keyword evidence="2" id="KW-0472">Membrane</keyword>
<dbReference type="Pfam" id="PF03659">
    <property type="entry name" value="Glyco_hydro_71"/>
    <property type="match status" value="1"/>
</dbReference>
<dbReference type="InterPro" id="IPR005197">
    <property type="entry name" value="Glyco_hydro_71"/>
</dbReference>
<feature type="compositionally biased region" description="Basic and acidic residues" evidence="1">
    <location>
        <begin position="40"/>
        <end position="53"/>
    </location>
</feature>
<dbReference type="Proteomes" id="UP000504638">
    <property type="component" value="Unplaced"/>
</dbReference>
<evidence type="ECO:0008006" key="6">
    <source>
        <dbReference type="Google" id="ProtNLM"/>
    </source>
</evidence>
<organism evidence="3">
    <name type="scientific">Eremomyces bilateralis CBS 781.70</name>
    <dbReference type="NCBI Taxonomy" id="1392243"/>
    <lineage>
        <taxon>Eukaryota</taxon>
        <taxon>Fungi</taxon>
        <taxon>Dikarya</taxon>
        <taxon>Ascomycota</taxon>
        <taxon>Pezizomycotina</taxon>
        <taxon>Dothideomycetes</taxon>
        <taxon>Dothideomycetes incertae sedis</taxon>
        <taxon>Eremomycetales</taxon>
        <taxon>Eremomycetaceae</taxon>
        <taxon>Eremomyces</taxon>
    </lineage>
</organism>
<reference evidence="3 5" key="1">
    <citation type="submission" date="2020-01" db="EMBL/GenBank/DDBJ databases">
        <authorList>
            <consortium name="DOE Joint Genome Institute"/>
            <person name="Haridas S."/>
            <person name="Albert R."/>
            <person name="Binder M."/>
            <person name="Bloem J."/>
            <person name="Labutti K."/>
            <person name="Salamov A."/>
            <person name="Andreopoulos B."/>
            <person name="Baker S.E."/>
            <person name="Barry K."/>
            <person name="Bills G."/>
            <person name="Bluhm B.H."/>
            <person name="Cannon C."/>
            <person name="Castanera R."/>
            <person name="Culley D.E."/>
            <person name="Daum C."/>
            <person name="Ezra D."/>
            <person name="Gonzalez J.B."/>
            <person name="Henrissat B."/>
            <person name="Kuo A."/>
            <person name="Liang C."/>
            <person name="Lipzen A."/>
            <person name="Lutzoni F."/>
            <person name="Magnuson J."/>
            <person name="Mondo S."/>
            <person name="Nolan M."/>
            <person name="Ohm R."/>
            <person name="Pangilinan J."/>
            <person name="Park H.-J."/>
            <person name="Ramirez L."/>
            <person name="Alfaro M."/>
            <person name="Sun H."/>
            <person name="Tritt A."/>
            <person name="Yoshinaga Y."/>
            <person name="Zwiers L.-H."/>
            <person name="Turgeon B.G."/>
            <person name="Goodwin S.B."/>
            <person name="Spatafora J.W."/>
            <person name="Crous P.W."/>
            <person name="Grigoriev I.V."/>
        </authorList>
    </citation>
    <scope>NUCLEOTIDE SEQUENCE</scope>
    <source>
        <strain evidence="3 5">CBS 781.70</strain>
    </source>
</reference>
<keyword evidence="2" id="KW-0812">Transmembrane</keyword>
<keyword evidence="2" id="KW-1133">Transmembrane helix</keyword>
<proteinExistence type="predicted"/>
<protein>
    <recommendedName>
        <fullName evidence="6">Glycoside hydrolase</fullName>
    </recommendedName>
</protein>
<evidence type="ECO:0000313" key="5">
    <source>
        <dbReference type="RefSeq" id="XP_033534656.1"/>
    </source>
</evidence>
<sequence length="609" mass="66769">MGSPAPAAWSHQPSGIPNDGDIAYEPMRDRSDTYTSDAPGRGRSDTFSDEPPRYYDPSGTQSPPLANDHSRHVSQPTPFHENDFLLSDRSGAPTVEHKGPPPPFFRRGVLFFTATRKRVFTRLLPLILLLVGILAIAIGVPIALSQKGDSNPSDNNDNNNDDGTPIAVAANLLSTPVGSPDADDYDNTPRLIFAHYMLITPPPDHNYNPDIAAAQAAGIDAFAINYGGVNINPTTLQAELRNFYDACADHGFSAFISIDATSTTASGDQIKPEEAADLFNMFAGHPAQLKYRDAALFSSFQTTDTPWNWRDDVLTNLNTSVHLLPGTLTTDGDAAFNRSEADGAAGYFSWIHHFEDPHSEASIDASFAAIRNSTEHSPSGGTKDGKLKWMAPLAPWFYKNLGAHWATHQGPQMFLPRALDLLRRKPDYLQLVTWNDYGESTYFGPVNSNLTALCSGCYYGHLDHSGFLEMLKPIFRAYRKGDVDVTFDADDNDKENVWMYYRPHRAATGTVGTRPDAWDILQDKVYIVTFVAEDDTMITLTAKDGAGTKVKEQKMKVMKGLTVVQADWAKGNQTIMATRGEKTVVKAKTGPSIMDAPDRNGYNGNVVVV</sequence>
<feature type="transmembrane region" description="Helical" evidence="2">
    <location>
        <begin position="123"/>
        <end position="144"/>
    </location>
</feature>
<gene>
    <name evidence="3 5" type="ORF">P152DRAFT_335968</name>
</gene>
<evidence type="ECO:0000313" key="4">
    <source>
        <dbReference type="Proteomes" id="UP000504638"/>
    </source>
</evidence>
<dbReference type="Gene3D" id="3.20.20.80">
    <property type="entry name" value="Glycosidases"/>
    <property type="match status" value="1"/>
</dbReference>
<dbReference type="GeneID" id="54415867"/>
<accession>A0A6G1G4L2</accession>
<reference evidence="5" key="2">
    <citation type="submission" date="2020-04" db="EMBL/GenBank/DDBJ databases">
        <authorList>
            <consortium name="NCBI Genome Project"/>
        </authorList>
    </citation>
    <scope>NUCLEOTIDE SEQUENCE</scope>
    <source>
        <strain evidence="5">CBS 781.70</strain>
    </source>
</reference>
<evidence type="ECO:0000256" key="2">
    <source>
        <dbReference type="SAM" id="Phobius"/>
    </source>
</evidence>
<dbReference type="RefSeq" id="XP_033534656.1">
    <property type="nucleotide sequence ID" value="XM_033675297.1"/>
</dbReference>
<feature type="region of interest" description="Disordered" evidence="1">
    <location>
        <begin position="1"/>
        <end position="100"/>
    </location>
</feature>
<dbReference type="EMBL" id="ML975156">
    <property type="protein sequence ID" value="KAF1813025.1"/>
    <property type="molecule type" value="Genomic_DNA"/>
</dbReference>
<name>A0A6G1G4L2_9PEZI</name>
<dbReference type="AlphaFoldDB" id="A0A6G1G4L2"/>
<dbReference type="OrthoDB" id="3257981at2759"/>
<reference evidence="5" key="3">
    <citation type="submission" date="2025-04" db="UniProtKB">
        <authorList>
            <consortium name="RefSeq"/>
        </authorList>
    </citation>
    <scope>IDENTIFICATION</scope>
    <source>
        <strain evidence="5">CBS 781.70</strain>
    </source>
</reference>
<keyword evidence="4" id="KW-1185">Reference proteome</keyword>
<dbReference type="GO" id="GO:0051118">
    <property type="term" value="F:glucan endo-1,3-alpha-glucosidase activity"/>
    <property type="evidence" value="ECO:0007669"/>
    <property type="project" value="InterPro"/>
</dbReference>